<dbReference type="NCBIfam" id="TIGR01764">
    <property type="entry name" value="excise"/>
    <property type="match status" value="1"/>
</dbReference>
<dbReference type="EMBL" id="RSEC01000021">
    <property type="protein sequence ID" value="RSD23951.1"/>
    <property type="molecule type" value="Genomic_DNA"/>
</dbReference>
<gene>
    <name evidence="2" type="ORF">EIY87_06160</name>
</gene>
<dbReference type="RefSeq" id="WP_125306639.1">
    <property type="nucleotide sequence ID" value="NZ_RSEC01000021.1"/>
</dbReference>
<feature type="domain" description="Helix-turn-helix" evidence="1">
    <location>
        <begin position="67"/>
        <end position="114"/>
    </location>
</feature>
<sequence>MNDHAPPTTSDRPTAAQLRARAQAIGDAITELLIAFAASAHADQPGASNAKGTPVSLSNPERRRAWTTYEVAEKIGQPYRTVMRLIATGQLRAVKPGKSYSVPDEALKEYLAGRDIETTG</sequence>
<evidence type="ECO:0000313" key="3">
    <source>
        <dbReference type="Proteomes" id="UP000267081"/>
    </source>
</evidence>
<dbReference type="Pfam" id="PF12728">
    <property type="entry name" value="HTH_17"/>
    <property type="match status" value="1"/>
</dbReference>
<keyword evidence="3" id="KW-1185">Reference proteome</keyword>
<dbReference type="GO" id="GO:0003677">
    <property type="term" value="F:DNA binding"/>
    <property type="evidence" value="ECO:0007669"/>
    <property type="project" value="InterPro"/>
</dbReference>
<dbReference type="Proteomes" id="UP000267081">
    <property type="component" value="Unassembled WGS sequence"/>
</dbReference>
<accession>A0A3R9FBV7</accession>
<comment type="caution">
    <text evidence="2">The sequence shown here is derived from an EMBL/GenBank/DDBJ whole genome shotgun (WGS) entry which is preliminary data.</text>
</comment>
<protein>
    <submittedName>
        <fullName evidence="2">Helix-turn-helix domain-containing protein</fullName>
    </submittedName>
</protein>
<proteinExistence type="predicted"/>
<dbReference type="AlphaFoldDB" id="A0A3R9FBV7"/>
<evidence type="ECO:0000313" key="2">
    <source>
        <dbReference type="EMBL" id="RSD23951.1"/>
    </source>
</evidence>
<dbReference type="InterPro" id="IPR041657">
    <property type="entry name" value="HTH_17"/>
</dbReference>
<reference evidence="2 3" key="1">
    <citation type="submission" date="2018-12" db="EMBL/GenBank/DDBJ databases">
        <title>Amycolatopsis eburnea sp. nov. actinomycete associate with arbuscular mycorrhiza fungal spore.</title>
        <authorList>
            <person name="Lumyong S."/>
            <person name="Chaiya L."/>
        </authorList>
    </citation>
    <scope>NUCLEOTIDE SEQUENCE [LARGE SCALE GENOMIC DNA]</scope>
    <source>
        <strain evidence="2 3">GLM-1</strain>
    </source>
</reference>
<dbReference type="InterPro" id="IPR010093">
    <property type="entry name" value="SinI_DNA-bd"/>
</dbReference>
<evidence type="ECO:0000259" key="1">
    <source>
        <dbReference type="Pfam" id="PF12728"/>
    </source>
</evidence>
<organism evidence="2 3">
    <name type="scientific">Amycolatopsis eburnea</name>
    <dbReference type="NCBI Taxonomy" id="2267691"/>
    <lineage>
        <taxon>Bacteria</taxon>
        <taxon>Bacillati</taxon>
        <taxon>Actinomycetota</taxon>
        <taxon>Actinomycetes</taxon>
        <taxon>Pseudonocardiales</taxon>
        <taxon>Pseudonocardiaceae</taxon>
        <taxon>Amycolatopsis</taxon>
    </lineage>
</organism>
<name>A0A3R9FBV7_9PSEU</name>